<dbReference type="AlphaFoldDB" id="A0A5K3FXD9"/>
<protein>
    <submittedName>
        <fullName evidence="3">SMAP domain-containing protein</fullName>
    </submittedName>
</protein>
<evidence type="ECO:0000313" key="3">
    <source>
        <dbReference type="WBParaSite" id="MCU_011478-RA"/>
    </source>
</evidence>
<organism evidence="3">
    <name type="scientific">Mesocestoides corti</name>
    <name type="common">Flatworm</name>
    <dbReference type="NCBI Taxonomy" id="53468"/>
    <lineage>
        <taxon>Eukaryota</taxon>
        <taxon>Metazoa</taxon>
        <taxon>Spiralia</taxon>
        <taxon>Lophotrochozoa</taxon>
        <taxon>Platyhelminthes</taxon>
        <taxon>Cestoda</taxon>
        <taxon>Eucestoda</taxon>
        <taxon>Cyclophyllidea</taxon>
        <taxon>Mesocestoididae</taxon>
        <taxon>Mesocestoides</taxon>
    </lineage>
</organism>
<feature type="compositionally biased region" description="Basic residues" evidence="1">
    <location>
        <begin position="66"/>
        <end position="102"/>
    </location>
</feature>
<evidence type="ECO:0000256" key="1">
    <source>
        <dbReference type="SAM" id="MobiDB-lite"/>
    </source>
</evidence>
<sequence length="377" mass="42087">MDSSGSSTSPSVSSSDENGKSDLVTASSKMEEGKIPRQYRHGIRHSSSHDRSSSFRSKRGSESRRERRSRSRSRSHGRRSHWRRDHSREHRHVRHHRRHRSRSHEEARRRRRRDERRRRRSSSSSSSSSCQRSRHSSKREKERETGFSRKIIGSRSELAKAQEAVKPVDPIAAKIEAANKASAIMASAIRPGTTGGSTYNTTATPQEVLARLQETQMAQVRAKAEAAASAANLPRFYNPMSVNAAKLAEQQQKRKLLWSKKADPETEAKEEAKSKMWKTTSMVAGKGDSAAAAKFRKLMGIHDTTAGKTDGRTSDEALNRAQAQADLFRKLEQEYEMSRTLTHTQRGVGLGYSSAVTDYSAYTAMKQAGGSTSQDGS</sequence>
<feature type="region of interest" description="Disordered" evidence="1">
    <location>
        <begin position="1"/>
        <end position="163"/>
    </location>
</feature>
<reference evidence="3" key="1">
    <citation type="submission" date="2019-11" db="UniProtKB">
        <authorList>
            <consortium name="WormBaseParasite"/>
        </authorList>
    </citation>
    <scope>IDENTIFICATION</scope>
</reference>
<name>A0A5K3FXD9_MESCO</name>
<feature type="compositionally biased region" description="Basic and acidic residues" evidence="1">
    <location>
        <begin position="47"/>
        <end position="65"/>
    </location>
</feature>
<feature type="compositionally biased region" description="Low complexity" evidence="1">
    <location>
        <begin position="122"/>
        <end position="131"/>
    </location>
</feature>
<dbReference type="PANTHER" id="PTHR22426">
    <property type="entry name" value="ARGININE_SERINE-RICH COILED-COIL PROTEIN 2"/>
    <property type="match status" value="1"/>
</dbReference>
<feature type="compositionally biased region" description="Basic residues" evidence="1">
    <location>
        <begin position="109"/>
        <end position="121"/>
    </location>
</feature>
<feature type="compositionally biased region" description="Basic residues" evidence="1">
    <location>
        <begin position="37"/>
        <end position="46"/>
    </location>
</feature>
<feature type="domain" description="Small acidic protein-like" evidence="2">
    <location>
        <begin position="277"/>
        <end position="351"/>
    </location>
</feature>
<dbReference type="WBParaSite" id="MCU_011478-RA">
    <property type="protein sequence ID" value="MCU_011478-RA"/>
    <property type="gene ID" value="MCU_011478"/>
</dbReference>
<dbReference type="Pfam" id="PF15477">
    <property type="entry name" value="SMAP"/>
    <property type="match status" value="1"/>
</dbReference>
<accession>A0A5K3FXD9</accession>
<proteinExistence type="predicted"/>
<dbReference type="InterPro" id="IPR028124">
    <property type="entry name" value="SMAP_dom"/>
</dbReference>
<evidence type="ECO:0000259" key="2">
    <source>
        <dbReference type="Pfam" id="PF15477"/>
    </source>
</evidence>
<dbReference type="PANTHER" id="PTHR22426:SF2">
    <property type="entry name" value="ARGININE_SERINE-RICH COILED-COIL PROTEIN 2"/>
    <property type="match status" value="1"/>
</dbReference>
<feature type="compositionally biased region" description="Low complexity" evidence="1">
    <location>
        <begin position="1"/>
        <end position="15"/>
    </location>
</feature>